<dbReference type="PRINTS" id="PR00740">
    <property type="entry name" value="GLHYDRLASE27"/>
</dbReference>
<feature type="chain" id="PRO_5034567861" description="Alpha-galactosidase" evidence="12">
    <location>
        <begin position="25"/>
        <end position="515"/>
    </location>
</feature>
<evidence type="ECO:0000256" key="6">
    <source>
        <dbReference type="ARBA" id="ARBA00022729"/>
    </source>
</evidence>
<feature type="signal peptide" evidence="12">
    <location>
        <begin position="1"/>
        <end position="24"/>
    </location>
</feature>
<dbReference type="InterPro" id="IPR013780">
    <property type="entry name" value="Glyco_hydro_b"/>
</dbReference>
<dbReference type="SUPFAM" id="SSF51011">
    <property type="entry name" value="Glycosyl hydrolase domain"/>
    <property type="match status" value="1"/>
</dbReference>
<dbReference type="SUPFAM" id="SSF51445">
    <property type="entry name" value="(Trans)glycosidases"/>
    <property type="match status" value="1"/>
</dbReference>
<dbReference type="Proteomes" id="UP000578531">
    <property type="component" value="Unassembled WGS sequence"/>
</dbReference>
<dbReference type="InterPro" id="IPR013785">
    <property type="entry name" value="Aldolase_TIM"/>
</dbReference>
<keyword evidence="7 11" id="KW-0378">Hydrolase</keyword>
<evidence type="ECO:0000256" key="5">
    <source>
        <dbReference type="ARBA" id="ARBA00022525"/>
    </source>
</evidence>
<comment type="catalytic activity">
    <reaction evidence="1 11">
        <text>Hydrolysis of terminal, non-reducing alpha-D-galactose residues in alpha-D-galactosides, including galactose oligosaccharides, galactomannans and galactolipids.</text>
        <dbReference type="EC" id="3.2.1.22"/>
    </reaction>
</comment>
<evidence type="ECO:0000256" key="1">
    <source>
        <dbReference type="ARBA" id="ARBA00001255"/>
    </source>
</evidence>
<comment type="caution">
    <text evidence="14">The sequence shown here is derived from an EMBL/GenBank/DDBJ whole genome shotgun (WGS) entry which is preliminary data.</text>
</comment>
<sequence>MARLSFTWLATTAALLLPALRGHAAGTSSYNGLALTPAMGWDNWNAFGCKVSEELILTTAQKIVELGLRDLGYYYIILDDCWSSGRTSNGTLQANSTKFPDGIPAVAEKIHGMGLGWGMYSSAGKYTCAQYAASLGVEKQDAQTFADWGVDYLKYDNCYNEGQEGTALVTYNRYKAMSDALNATGRPILYSMCNWGQDSPWDWAQTIANSWRMSGDVYDSFDRPDSRCPCDTYECSLPGFHCSVMNILNKAAPILNKAQPGAWNDLDMLEVGNSGMTDDEYKTHFSMWALAKSPLIMGTDVTMMIAETLSIYSNPAIIAINQDPLGVPVTRVWQSPAQPQNETYSVDAYTAGETSFWTGELMNGDYVVAFVNGGPKATTLTATMNDVFIDLVTTGSNAPVPQLQQTYDVYDLWANRMSNTTAQAIINGNFTMETNSTNTTSEASANSTLPMQTYNATQLSYADGLNANNAALFGIKVKTMAPMGTLSTTVPSHGVAVYRLRSQGGGSGMRKRDEL</sequence>
<comment type="subcellular location">
    <subcellularLocation>
        <location evidence="2">Secreted</location>
    </subcellularLocation>
</comment>
<evidence type="ECO:0000256" key="12">
    <source>
        <dbReference type="SAM" id="SignalP"/>
    </source>
</evidence>
<protein>
    <recommendedName>
        <fullName evidence="4 11">Alpha-galactosidase</fullName>
        <ecNumber evidence="4 11">3.2.1.22</ecNumber>
    </recommendedName>
    <alternativeName>
        <fullName evidence="11">Melibiase</fullName>
    </alternativeName>
</protein>
<name>A0A8H6FQD4_9LECA</name>
<evidence type="ECO:0000256" key="4">
    <source>
        <dbReference type="ARBA" id="ARBA00012755"/>
    </source>
</evidence>
<dbReference type="Gene3D" id="3.20.20.70">
    <property type="entry name" value="Aldolase class I"/>
    <property type="match status" value="1"/>
</dbReference>
<organism evidence="14 15">
    <name type="scientific">Letharia columbiana</name>
    <dbReference type="NCBI Taxonomy" id="112416"/>
    <lineage>
        <taxon>Eukaryota</taxon>
        <taxon>Fungi</taxon>
        <taxon>Dikarya</taxon>
        <taxon>Ascomycota</taxon>
        <taxon>Pezizomycotina</taxon>
        <taxon>Lecanoromycetes</taxon>
        <taxon>OSLEUM clade</taxon>
        <taxon>Lecanoromycetidae</taxon>
        <taxon>Lecanorales</taxon>
        <taxon>Lecanorineae</taxon>
        <taxon>Parmeliaceae</taxon>
        <taxon>Letharia</taxon>
    </lineage>
</organism>
<evidence type="ECO:0000259" key="13">
    <source>
        <dbReference type="Pfam" id="PF17801"/>
    </source>
</evidence>
<dbReference type="CDD" id="cd14792">
    <property type="entry name" value="GH27"/>
    <property type="match status" value="1"/>
</dbReference>
<dbReference type="EC" id="3.2.1.22" evidence="4 11"/>
<evidence type="ECO:0000313" key="14">
    <source>
        <dbReference type="EMBL" id="KAF6232800.1"/>
    </source>
</evidence>
<dbReference type="InterPro" id="IPR041233">
    <property type="entry name" value="Melibiase_C"/>
</dbReference>
<keyword evidence="15" id="KW-1185">Reference proteome</keyword>
<keyword evidence="9" id="KW-0325">Glycoprotein</keyword>
<dbReference type="PRINTS" id="PR00748">
    <property type="entry name" value="MELIBIASE"/>
</dbReference>
<dbReference type="PANTHER" id="PTHR11452">
    <property type="entry name" value="ALPHA-GALACTOSIDASE/ALPHA-N-ACETYLGALACTOSAMINIDASE"/>
    <property type="match status" value="1"/>
</dbReference>
<evidence type="ECO:0000256" key="8">
    <source>
        <dbReference type="ARBA" id="ARBA00023157"/>
    </source>
</evidence>
<dbReference type="FunFam" id="3.20.20.70:FF:000202">
    <property type="entry name" value="Alpha-galactosidase"/>
    <property type="match status" value="1"/>
</dbReference>
<dbReference type="Pfam" id="PF16499">
    <property type="entry name" value="Melibiase_2"/>
    <property type="match status" value="1"/>
</dbReference>
<dbReference type="Pfam" id="PF17801">
    <property type="entry name" value="Melibiase_C"/>
    <property type="match status" value="1"/>
</dbReference>
<evidence type="ECO:0000256" key="9">
    <source>
        <dbReference type="ARBA" id="ARBA00023180"/>
    </source>
</evidence>
<dbReference type="GeneID" id="59290668"/>
<dbReference type="InterPro" id="IPR006215">
    <property type="entry name" value="Glyco_hydro_melibiase"/>
</dbReference>
<dbReference type="RefSeq" id="XP_037162226.1">
    <property type="nucleotide sequence ID" value="XM_037310910.1"/>
</dbReference>
<reference evidence="14 15" key="1">
    <citation type="journal article" date="2020" name="Genomics">
        <title>Complete, high-quality genomes from long-read metagenomic sequencing of two wolf lichen thalli reveals enigmatic genome architecture.</title>
        <authorList>
            <person name="McKenzie S.K."/>
            <person name="Walston R.F."/>
            <person name="Allen J.L."/>
        </authorList>
    </citation>
    <scope>NUCLEOTIDE SEQUENCE [LARGE SCALE GENOMIC DNA]</scope>
    <source>
        <strain evidence="14">WasteWater2</strain>
    </source>
</reference>
<keyword evidence="5" id="KW-0964">Secreted</keyword>
<keyword evidence="6 12" id="KW-0732">Signal</keyword>
<dbReference type="EMBL" id="JACCJC010000045">
    <property type="protein sequence ID" value="KAF6232800.1"/>
    <property type="molecule type" value="Genomic_DNA"/>
</dbReference>
<evidence type="ECO:0000256" key="2">
    <source>
        <dbReference type="ARBA" id="ARBA00004613"/>
    </source>
</evidence>
<dbReference type="InterPro" id="IPR017853">
    <property type="entry name" value="GH"/>
</dbReference>
<gene>
    <name evidence="14" type="ORF">HO173_009014</name>
</gene>
<feature type="domain" description="Alpha galactosidase C-terminal" evidence="13">
    <location>
        <begin position="352"/>
        <end position="421"/>
    </location>
</feature>
<evidence type="ECO:0000256" key="7">
    <source>
        <dbReference type="ARBA" id="ARBA00022801"/>
    </source>
</evidence>
<dbReference type="Gene3D" id="2.60.40.1180">
    <property type="entry name" value="Golgi alpha-mannosidase II"/>
    <property type="match status" value="1"/>
</dbReference>
<dbReference type="GO" id="GO:0005995">
    <property type="term" value="P:melibiose catabolic process"/>
    <property type="evidence" value="ECO:0007669"/>
    <property type="project" value="UniProtKB-ARBA"/>
</dbReference>
<dbReference type="GO" id="GO:0004557">
    <property type="term" value="F:alpha-galactosidase activity"/>
    <property type="evidence" value="ECO:0007669"/>
    <property type="project" value="UniProtKB-EC"/>
</dbReference>
<keyword evidence="8 11" id="KW-1015">Disulfide bond</keyword>
<dbReference type="InterPro" id="IPR002241">
    <property type="entry name" value="Glyco_hydro_27"/>
</dbReference>
<evidence type="ECO:0000256" key="3">
    <source>
        <dbReference type="ARBA" id="ARBA00009743"/>
    </source>
</evidence>
<evidence type="ECO:0000256" key="11">
    <source>
        <dbReference type="RuleBase" id="RU361168"/>
    </source>
</evidence>
<keyword evidence="10 11" id="KW-0326">Glycosidase</keyword>
<evidence type="ECO:0000313" key="15">
    <source>
        <dbReference type="Proteomes" id="UP000578531"/>
    </source>
</evidence>
<proteinExistence type="inferred from homology"/>
<dbReference type="GO" id="GO:0005576">
    <property type="term" value="C:extracellular region"/>
    <property type="evidence" value="ECO:0007669"/>
    <property type="project" value="UniProtKB-SubCell"/>
</dbReference>
<accession>A0A8H6FQD4</accession>
<comment type="similarity">
    <text evidence="3 11">Belongs to the glycosyl hydrolase 27 family.</text>
</comment>
<dbReference type="AlphaFoldDB" id="A0A8H6FQD4"/>
<dbReference type="OrthoDB" id="5795902at2759"/>
<dbReference type="PANTHER" id="PTHR11452:SF75">
    <property type="entry name" value="ALPHA-GALACTOSIDASE MEL1"/>
    <property type="match status" value="1"/>
</dbReference>
<evidence type="ECO:0000256" key="10">
    <source>
        <dbReference type="ARBA" id="ARBA00023295"/>
    </source>
</evidence>